<dbReference type="PANTHER" id="PTHR10210">
    <property type="entry name" value="RIBOSE-PHOSPHATE DIPHOSPHOKINASE FAMILY MEMBER"/>
    <property type="match status" value="1"/>
</dbReference>
<dbReference type="EC" id="2.7.6.1" evidence="1"/>
<sequence length="318" mass="35318">MPESYHPLRIFSGSAHPELAQEIACLLDVSLGKSTTRHLPDSEIHVMVDEVVRDQDIFIVQPCSAPVNDNLMELLLYLDAFRRASAHSVSVVIPYFPYARQERMAKGREAISARVVANMLEQQGARRVIFVDIHSRAIQGFFNIPVDPLSALPLLADYFRKPEFADAAIVSPDVGRASMAGKYAEMLNLPLVVMHKRRTSFSATETTHVVGDIEGRRPIVIDDIMAGGSVLRQVDALYENGAQGKAYFAVTHPVLLPTALQRLDADDRIEKLVVTNTIPVPPEKRHPKIEVLSIAPLLADIIQRIYRGQSISEKLTLL</sequence>
<evidence type="ECO:0000256" key="8">
    <source>
        <dbReference type="ARBA" id="ARBA00022842"/>
    </source>
</evidence>
<evidence type="ECO:0000256" key="3">
    <source>
        <dbReference type="ARBA" id="ARBA00022723"/>
    </source>
</evidence>
<dbReference type="Gene3D" id="3.40.50.2020">
    <property type="match status" value="2"/>
</dbReference>
<dbReference type="NCBIfam" id="TIGR01251">
    <property type="entry name" value="ribP_PPkin"/>
    <property type="match status" value="1"/>
</dbReference>
<keyword evidence="3" id="KW-0479">Metal-binding</keyword>
<evidence type="ECO:0000259" key="10">
    <source>
        <dbReference type="Pfam" id="PF13793"/>
    </source>
</evidence>
<evidence type="ECO:0000256" key="9">
    <source>
        <dbReference type="ARBA" id="ARBA00049535"/>
    </source>
</evidence>
<dbReference type="OrthoDB" id="9777067at2"/>
<dbReference type="SMART" id="SM01400">
    <property type="entry name" value="Pribosyltran_N"/>
    <property type="match status" value="1"/>
</dbReference>
<keyword evidence="12" id="KW-1185">Reference proteome</keyword>
<dbReference type="GO" id="GO:0000287">
    <property type="term" value="F:magnesium ion binding"/>
    <property type="evidence" value="ECO:0007669"/>
    <property type="project" value="InterPro"/>
</dbReference>
<dbReference type="FunFam" id="3.40.50.2020:FF:000007">
    <property type="entry name" value="Ribose-phosphate pyrophosphokinase"/>
    <property type="match status" value="1"/>
</dbReference>
<evidence type="ECO:0000313" key="11">
    <source>
        <dbReference type="EMBL" id="TQE92948.1"/>
    </source>
</evidence>
<dbReference type="NCBIfam" id="NF002320">
    <property type="entry name" value="PRK01259.1"/>
    <property type="match status" value="1"/>
</dbReference>
<keyword evidence="5" id="KW-0547">Nucleotide-binding</keyword>
<dbReference type="GO" id="GO:0002189">
    <property type="term" value="C:ribose phosphate diphosphokinase complex"/>
    <property type="evidence" value="ECO:0007669"/>
    <property type="project" value="TreeGrafter"/>
</dbReference>
<dbReference type="GO" id="GO:0016301">
    <property type="term" value="F:kinase activity"/>
    <property type="evidence" value="ECO:0007669"/>
    <property type="project" value="UniProtKB-KW"/>
</dbReference>
<dbReference type="InterPro" id="IPR029099">
    <property type="entry name" value="Pribosyltran_N"/>
</dbReference>
<dbReference type="RefSeq" id="WP_141612619.1">
    <property type="nucleotide sequence ID" value="NZ_VIGC02000069.1"/>
</dbReference>
<accession>A0A540V885</accession>
<dbReference type="GO" id="GO:0005737">
    <property type="term" value="C:cytoplasm"/>
    <property type="evidence" value="ECO:0007669"/>
    <property type="project" value="TreeGrafter"/>
</dbReference>
<dbReference type="InterPro" id="IPR000836">
    <property type="entry name" value="PRTase_dom"/>
</dbReference>
<comment type="caution">
    <text evidence="11">The sequence shown here is derived from an EMBL/GenBank/DDBJ whole genome shotgun (WGS) entry which is preliminary data.</text>
</comment>
<keyword evidence="4" id="KW-0545">Nucleotide biosynthesis</keyword>
<evidence type="ECO:0000256" key="7">
    <source>
        <dbReference type="ARBA" id="ARBA00022840"/>
    </source>
</evidence>
<dbReference type="AlphaFoldDB" id="A0A540V885"/>
<keyword evidence="6 11" id="KW-0418">Kinase</keyword>
<evidence type="ECO:0000256" key="4">
    <source>
        <dbReference type="ARBA" id="ARBA00022727"/>
    </source>
</evidence>
<dbReference type="FunCoup" id="A0A540V885">
    <property type="interactions" value="554"/>
</dbReference>
<reference evidence="11 12" key="1">
    <citation type="submission" date="2019-06" db="EMBL/GenBank/DDBJ databases">
        <title>Genome sequence of Litorilinea aerophila BAA-2444.</title>
        <authorList>
            <person name="Maclea K.S."/>
            <person name="Maurais E.G."/>
            <person name="Iannazzi L.C."/>
        </authorList>
    </citation>
    <scope>NUCLEOTIDE SEQUENCE [LARGE SCALE GENOMIC DNA]</scope>
    <source>
        <strain evidence="11 12">ATCC BAA-2444</strain>
    </source>
</reference>
<dbReference type="InterPro" id="IPR005946">
    <property type="entry name" value="Rib-P_diPkinase"/>
</dbReference>
<dbReference type="EMBL" id="VIGC01000069">
    <property type="protein sequence ID" value="TQE92948.1"/>
    <property type="molecule type" value="Genomic_DNA"/>
</dbReference>
<dbReference type="Proteomes" id="UP000317371">
    <property type="component" value="Unassembled WGS sequence"/>
</dbReference>
<organism evidence="11 12">
    <name type="scientific">Litorilinea aerophila</name>
    <dbReference type="NCBI Taxonomy" id="1204385"/>
    <lineage>
        <taxon>Bacteria</taxon>
        <taxon>Bacillati</taxon>
        <taxon>Chloroflexota</taxon>
        <taxon>Caldilineae</taxon>
        <taxon>Caldilineales</taxon>
        <taxon>Caldilineaceae</taxon>
        <taxon>Litorilinea</taxon>
    </lineage>
</organism>
<dbReference type="GO" id="GO:0006164">
    <property type="term" value="P:purine nucleotide biosynthetic process"/>
    <property type="evidence" value="ECO:0007669"/>
    <property type="project" value="TreeGrafter"/>
</dbReference>
<gene>
    <name evidence="11" type="primary">prs</name>
    <name evidence="11" type="ORF">FKZ61_23500</name>
</gene>
<dbReference type="Pfam" id="PF13793">
    <property type="entry name" value="Pribosyltran_N"/>
    <property type="match status" value="1"/>
</dbReference>
<dbReference type="PANTHER" id="PTHR10210:SF41">
    <property type="entry name" value="RIBOSE-PHOSPHATE PYROPHOSPHOKINASE 1, CHLOROPLASTIC"/>
    <property type="match status" value="1"/>
</dbReference>
<keyword evidence="7" id="KW-0067">ATP-binding</keyword>
<keyword evidence="2 11" id="KW-0808">Transferase</keyword>
<dbReference type="SUPFAM" id="SSF53271">
    <property type="entry name" value="PRTase-like"/>
    <property type="match status" value="2"/>
</dbReference>
<evidence type="ECO:0000256" key="1">
    <source>
        <dbReference type="ARBA" id="ARBA00013247"/>
    </source>
</evidence>
<protein>
    <recommendedName>
        <fullName evidence="1">ribose-phosphate diphosphokinase</fullName>
        <ecNumber evidence="1">2.7.6.1</ecNumber>
    </recommendedName>
</protein>
<dbReference type="GO" id="GO:0005524">
    <property type="term" value="F:ATP binding"/>
    <property type="evidence" value="ECO:0007669"/>
    <property type="project" value="UniProtKB-KW"/>
</dbReference>
<dbReference type="Pfam" id="PF14572">
    <property type="entry name" value="Pribosyl_synth"/>
    <property type="match status" value="1"/>
</dbReference>
<evidence type="ECO:0000313" key="12">
    <source>
        <dbReference type="Proteomes" id="UP000317371"/>
    </source>
</evidence>
<evidence type="ECO:0000256" key="5">
    <source>
        <dbReference type="ARBA" id="ARBA00022741"/>
    </source>
</evidence>
<comment type="catalytic activity">
    <reaction evidence="9">
        <text>D-ribose 5-phosphate + ATP = 5-phospho-alpha-D-ribose 1-diphosphate + AMP + H(+)</text>
        <dbReference type="Rhea" id="RHEA:15609"/>
        <dbReference type="ChEBI" id="CHEBI:15378"/>
        <dbReference type="ChEBI" id="CHEBI:30616"/>
        <dbReference type="ChEBI" id="CHEBI:58017"/>
        <dbReference type="ChEBI" id="CHEBI:78346"/>
        <dbReference type="ChEBI" id="CHEBI:456215"/>
        <dbReference type="EC" id="2.7.6.1"/>
    </reaction>
</comment>
<evidence type="ECO:0000256" key="2">
    <source>
        <dbReference type="ARBA" id="ARBA00022679"/>
    </source>
</evidence>
<dbReference type="GO" id="GO:0006015">
    <property type="term" value="P:5-phosphoribose 1-diphosphate biosynthetic process"/>
    <property type="evidence" value="ECO:0007669"/>
    <property type="project" value="TreeGrafter"/>
</dbReference>
<dbReference type="InterPro" id="IPR029057">
    <property type="entry name" value="PRTase-like"/>
</dbReference>
<dbReference type="GO" id="GO:0004749">
    <property type="term" value="F:ribose phosphate diphosphokinase activity"/>
    <property type="evidence" value="ECO:0007669"/>
    <property type="project" value="UniProtKB-EC"/>
</dbReference>
<evidence type="ECO:0000256" key="6">
    <source>
        <dbReference type="ARBA" id="ARBA00022777"/>
    </source>
</evidence>
<keyword evidence="8" id="KW-0460">Magnesium</keyword>
<dbReference type="InParanoid" id="A0A540V885"/>
<proteinExistence type="predicted"/>
<name>A0A540V885_9CHLR</name>
<dbReference type="CDD" id="cd06223">
    <property type="entry name" value="PRTases_typeI"/>
    <property type="match status" value="1"/>
</dbReference>
<feature type="domain" description="Ribose-phosphate pyrophosphokinase N-terminal" evidence="10">
    <location>
        <begin position="8"/>
        <end position="124"/>
    </location>
</feature>